<dbReference type="InterPro" id="IPR013083">
    <property type="entry name" value="Znf_RING/FYVE/PHD"/>
</dbReference>
<keyword evidence="11 15" id="KW-0862">Zinc</keyword>
<dbReference type="GO" id="GO:0008270">
    <property type="term" value="F:zinc ion binding"/>
    <property type="evidence" value="ECO:0007669"/>
    <property type="project" value="UniProtKB-KW"/>
</dbReference>
<dbReference type="STRING" id="1088818.A0A2I0A6L7"/>
<evidence type="ECO:0000256" key="7">
    <source>
        <dbReference type="ARBA" id="ARBA00022723"/>
    </source>
</evidence>
<dbReference type="AlphaFoldDB" id="A0A2I0A6L7"/>
<evidence type="ECO:0000256" key="1">
    <source>
        <dbReference type="ARBA" id="ARBA00000900"/>
    </source>
</evidence>
<dbReference type="EMBL" id="KZ452014">
    <property type="protein sequence ID" value="PKA51192.1"/>
    <property type="molecule type" value="Genomic_DNA"/>
</dbReference>
<keyword evidence="8 15" id="KW-0227">DNA damage</keyword>
<evidence type="ECO:0000256" key="6">
    <source>
        <dbReference type="ARBA" id="ARBA00022679"/>
    </source>
</evidence>
<feature type="domain" description="Non-structural maintenance of chromosomes element 1 RING C4HC3-type" evidence="17">
    <location>
        <begin position="200"/>
        <end position="243"/>
    </location>
</feature>
<evidence type="ECO:0000256" key="8">
    <source>
        <dbReference type="ARBA" id="ARBA00022763"/>
    </source>
</evidence>
<protein>
    <recommendedName>
        <fullName evidence="5 15">Non-structural maintenance of chromosomes element 1 homolog</fullName>
        <ecNumber evidence="4 15">2.3.2.27</ecNumber>
    </recommendedName>
</protein>
<dbReference type="Pfam" id="PF08746">
    <property type="entry name" value="zf-RING-like"/>
    <property type="match status" value="1"/>
</dbReference>
<keyword evidence="12 15" id="KW-0233">DNA recombination</keyword>
<dbReference type="CDD" id="cd16493">
    <property type="entry name" value="RING-CH-C4HC3_NSE1"/>
    <property type="match status" value="1"/>
</dbReference>
<dbReference type="InterPro" id="IPR014857">
    <property type="entry name" value="Nse1_RING_C4HC3-type"/>
</dbReference>
<evidence type="ECO:0000313" key="18">
    <source>
        <dbReference type="EMBL" id="PKA51192.1"/>
    </source>
</evidence>
<accession>A0A2I0A6L7</accession>
<dbReference type="Gene3D" id="1.10.10.10">
    <property type="entry name" value="Winged helix-like DNA-binding domain superfamily/Winged helix DNA-binding domain"/>
    <property type="match status" value="1"/>
</dbReference>
<evidence type="ECO:0000313" key="19">
    <source>
        <dbReference type="Proteomes" id="UP000236161"/>
    </source>
</evidence>
<dbReference type="OrthoDB" id="185455at2759"/>
<organism evidence="18 19">
    <name type="scientific">Apostasia shenzhenica</name>
    <dbReference type="NCBI Taxonomy" id="1088818"/>
    <lineage>
        <taxon>Eukaryota</taxon>
        <taxon>Viridiplantae</taxon>
        <taxon>Streptophyta</taxon>
        <taxon>Embryophyta</taxon>
        <taxon>Tracheophyta</taxon>
        <taxon>Spermatophyta</taxon>
        <taxon>Magnoliopsida</taxon>
        <taxon>Liliopsida</taxon>
        <taxon>Asparagales</taxon>
        <taxon>Orchidaceae</taxon>
        <taxon>Apostasioideae</taxon>
        <taxon>Apostasia</taxon>
    </lineage>
</organism>
<dbReference type="Gene3D" id="3.90.1150.220">
    <property type="match status" value="1"/>
</dbReference>
<evidence type="ECO:0000256" key="14">
    <source>
        <dbReference type="ARBA" id="ARBA00023242"/>
    </source>
</evidence>
<proteinExistence type="inferred from homology"/>
<evidence type="ECO:0000256" key="13">
    <source>
        <dbReference type="ARBA" id="ARBA00023204"/>
    </source>
</evidence>
<dbReference type="PANTHER" id="PTHR20973">
    <property type="entry name" value="NON-SMC ELEMENT 1-RELATED"/>
    <property type="match status" value="1"/>
</dbReference>
<keyword evidence="10 15" id="KW-0833">Ubl conjugation pathway</keyword>
<evidence type="ECO:0000256" key="9">
    <source>
        <dbReference type="ARBA" id="ARBA00022771"/>
    </source>
</evidence>
<dbReference type="InterPro" id="IPR011513">
    <property type="entry name" value="Nse1"/>
</dbReference>
<dbReference type="PANTHER" id="PTHR20973:SF0">
    <property type="entry name" value="NON-STRUCTURAL MAINTENANCE OF CHROMOSOMES ELEMENT 1 HOMOLOG"/>
    <property type="match status" value="1"/>
</dbReference>
<keyword evidence="9 15" id="KW-0863">Zinc-finger</keyword>
<sequence>MAELGWRHHALIQTLLSRGPLKEQEFHTVFAGVTGKNPASHLQLFNECLLKINKVLDFVQLELRACMNQYDGNIYYGVVNNVSDEQSKIGTKFSVPQIAFYKAVIEAIIQDERNQGCITSIEALNVRLESQVEDGHALQEKQSRVPTAFRSFSISQKEKTLNDLVREQWLCSTSDGKIGLGVRSFLDLRSWFRDNDVLSCDVCNEAAIKAEQCSKDGCPIRMHSYCLKKKFYSRKAGRVCPGCRTQWDCSEYVVELEEPTEMPPQSNQVTEGPMTRNRRSSKSESVAAGDCNPAPKKRLKTCKAEIADDELLKLIPAHPAGMRSRRSSRN</sequence>
<dbReference type="GO" id="GO:0061630">
    <property type="term" value="F:ubiquitin protein ligase activity"/>
    <property type="evidence" value="ECO:0007669"/>
    <property type="project" value="UniProtKB-EC"/>
</dbReference>
<feature type="region of interest" description="Disordered" evidence="16">
    <location>
        <begin position="260"/>
        <end position="296"/>
    </location>
</feature>
<evidence type="ECO:0000256" key="11">
    <source>
        <dbReference type="ARBA" id="ARBA00022833"/>
    </source>
</evidence>
<evidence type="ECO:0000256" key="10">
    <source>
        <dbReference type="ARBA" id="ARBA00022786"/>
    </source>
</evidence>
<evidence type="ECO:0000256" key="16">
    <source>
        <dbReference type="SAM" id="MobiDB-lite"/>
    </source>
</evidence>
<keyword evidence="7 15" id="KW-0479">Metal-binding</keyword>
<keyword evidence="6 15" id="KW-0808">Transferase</keyword>
<comment type="subcellular location">
    <subcellularLocation>
        <location evidence="2 15">Nucleus</location>
    </subcellularLocation>
</comment>
<keyword evidence="19" id="KW-1185">Reference proteome</keyword>
<dbReference type="EC" id="2.3.2.27" evidence="4 15"/>
<evidence type="ECO:0000256" key="2">
    <source>
        <dbReference type="ARBA" id="ARBA00004123"/>
    </source>
</evidence>
<evidence type="ECO:0000256" key="15">
    <source>
        <dbReference type="RuleBase" id="RU368018"/>
    </source>
</evidence>
<reference evidence="18 19" key="1">
    <citation type="journal article" date="2017" name="Nature">
        <title>The Apostasia genome and the evolution of orchids.</title>
        <authorList>
            <person name="Zhang G.Q."/>
            <person name="Liu K.W."/>
            <person name="Li Z."/>
            <person name="Lohaus R."/>
            <person name="Hsiao Y.Y."/>
            <person name="Niu S.C."/>
            <person name="Wang J.Y."/>
            <person name="Lin Y.C."/>
            <person name="Xu Q."/>
            <person name="Chen L.J."/>
            <person name="Yoshida K."/>
            <person name="Fujiwara S."/>
            <person name="Wang Z.W."/>
            <person name="Zhang Y.Q."/>
            <person name="Mitsuda N."/>
            <person name="Wang M."/>
            <person name="Liu G.H."/>
            <person name="Pecoraro L."/>
            <person name="Huang H.X."/>
            <person name="Xiao X.J."/>
            <person name="Lin M."/>
            <person name="Wu X.Y."/>
            <person name="Wu W.L."/>
            <person name="Chen Y.Y."/>
            <person name="Chang S.B."/>
            <person name="Sakamoto S."/>
            <person name="Ohme-Takagi M."/>
            <person name="Yagi M."/>
            <person name="Zeng S.J."/>
            <person name="Shen C.Y."/>
            <person name="Yeh C.M."/>
            <person name="Luo Y.B."/>
            <person name="Tsai W.C."/>
            <person name="Van de Peer Y."/>
            <person name="Liu Z.J."/>
        </authorList>
    </citation>
    <scope>NUCLEOTIDE SEQUENCE [LARGE SCALE GENOMIC DNA]</scope>
    <source>
        <strain evidence="19">cv. Shenzhen</strain>
        <tissue evidence="18">Stem</tissue>
    </source>
</reference>
<comment type="catalytic activity">
    <reaction evidence="1 15">
        <text>S-ubiquitinyl-[E2 ubiquitin-conjugating enzyme]-L-cysteine + [acceptor protein]-L-lysine = [E2 ubiquitin-conjugating enzyme]-L-cysteine + N(6)-ubiquitinyl-[acceptor protein]-L-lysine.</text>
        <dbReference type="EC" id="2.3.2.27"/>
    </reaction>
</comment>
<dbReference type="Pfam" id="PF07574">
    <property type="entry name" value="SMC_Nse1"/>
    <property type="match status" value="1"/>
</dbReference>
<dbReference type="FunFam" id="3.90.1150.220:FF:000002">
    <property type="entry name" value="Non-structural maintenance of chromosomes element 1"/>
    <property type="match status" value="1"/>
</dbReference>
<evidence type="ECO:0000256" key="12">
    <source>
        <dbReference type="ARBA" id="ARBA00023172"/>
    </source>
</evidence>
<dbReference type="GO" id="GO:0000724">
    <property type="term" value="P:double-strand break repair via homologous recombination"/>
    <property type="evidence" value="ECO:0007669"/>
    <property type="project" value="TreeGrafter"/>
</dbReference>
<evidence type="ECO:0000259" key="17">
    <source>
        <dbReference type="Pfam" id="PF08746"/>
    </source>
</evidence>
<comment type="similarity">
    <text evidence="3 15">Belongs to the NSE1 family.</text>
</comment>
<dbReference type="InterPro" id="IPR036388">
    <property type="entry name" value="WH-like_DNA-bd_sf"/>
</dbReference>
<evidence type="ECO:0000256" key="4">
    <source>
        <dbReference type="ARBA" id="ARBA00012483"/>
    </source>
</evidence>
<comment type="subunit">
    <text evidence="15">Component of the Smc5-Smc6 complex.</text>
</comment>
<dbReference type="Proteomes" id="UP000236161">
    <property type="component" value="Unassembled WGS sequence"/>
</dbReference>
<dbReference type="Gene3D" id="3.30.40.10">
    <property type="entry name" value="Zinc/RING finger domain, C3HC4 (zinc finger)"/>
    <property type="match status" value="1"/>
</dbReference>
<name>A0A2I0A6L7_9ASPA</name>
<keyword evidence="13 15" id="KW-0234">DNA repair</keyword>
<evidence type="ECO:0000256" key="3">
    <source>
        <dbReference type="ARBA" id="ARBA00010258"/>
    </source>
</evidence>
<gene>
    <name evidence="18" type="ORF">AXF42_Ash010632</name>
</gene>
<keyword evidence="14 15" id="KW-0539">Nucleus</keyword>
<dbReference type="GO" id="GO:0005634">
    <property type="term" value="C:nucleus"/>
    <property type="evidence" value="ECO:0007669"/>
    <property type="project" value="UniProtKB-SubCell"/>
</dbReference>
<evidence type="ECO:0000256" key="5">
    <source>
        <dbReference type="ARBA" id="ARBA00019422"/>
    </source>
</evidence>
<dbReference type="GO" id="GO:0030915">
    <property type="term" value="C:Smc5-Smc6 complex"/>
    <property type="evidence" value="ECO:0007669"/>
    <property type="project" value="UniProtKB-UniRule"/>
</dbReference>